<organism evidence="4 5">
    <name type="scientific">Caminicella sporogenes DSM 14501</name>
    <dbReference type="NCBI Taxonomy" id="1121266"/>
    <lineage>
        <taxon>Bacteria</taxon>
        <taxon>Bacillati</taxon>
        <taxon>Bacillota</taxon>
        <taxon>Clostridia</taxon>
        <taxon>Peptostreptococcales</taxon>
        <taxon>Caminicellaceae</taxon>
        <taxon>Caminicella</taxon>
    </lineage>
</organism>
<sequence length="391" mass="45202">MKHFNFLNEEQSKEIFFKQPEFIDRDSSREVIARALGATLYMPATKRKIAEDIIKKKHVGLTSMVLCLEDAIGDREIEKAENALLENLKKIKTAIENGEVEYQDVPFIFVRVRNSEQILRLFNKCGSLLKLLTGFCFSKFSCKNGKKYFDELKKINQKLKKTLYGMPILETEDIIYIELRRETLYKINEILQENNDLVLNIRIGATDFSSLFGIRRSCDTTVYDIHVIRDCITDIINFFCRVDRDYVLSGPVWEYFSSGDRILKPKLRVTPFAQKYGKTGLLIRTKLLNQYIDGLINEVLLDRANGLIGKTVIHPSHILPVNSLYAVSHEEYIDAISILDNNNGEIGVFKSSYSNKMNEVKPHKNWAEKILQRAKIYGVYNKNQDFTSLIK</sequence>
<dbReference type="InterPro" id="IPR039480">
    <property type="entry name" value="C-C_Bond_Lyase-like"/>
</dbReference>
<evidence type="ECO:0000313" key="4">
    <source>
        <dbReference type="EMBL" id="SHK20907.1"/>
    </source>
</evidence>
<dbReference type="InterPro" id="IPR015813">
    <property type="entry name" value="Pyrv/PenolPyrv_kinase-like_dom"/>
</dbReference>
<reference evidence="4 5" key="1">
    <citation type="submission" date="2016-11" db="EMBL/GenBank/DDBJ databases">
        <authorList>
            <person name="Jaros S."/>
            <person name="Januszkiewicz K."/>
            <person name="Wedrychowicz H."/>
        </authorList>
    </citation>
    <scope>NUCLEOTIDE SEQUENCE [LARGE SCALE GENOMIC DNA]</scope>
    <source>
        <strain evidence="4 5">DSM 14501</strain>
    </source>
</reference>
<dbReference type="GO" id="GO:0016829">
    <property type="term" value="F:lyase activity"/>
    <property type="evidence" value="ECO:0007669"/>
    <property type="project" value="UniProtKB-KW"/>
</dbReference>
<dbReference type="InterPro" id="IPR040442">
    <property type="entry name" value="Pyrv_kinase-like_dom_sf"/>
</dbReference>
<dbReference type="Pfam" id="PF15617">
    <property type="entry name" value="C-C_Bond_Lyase"/>
    <property type="match status" value="1"/>
</dbReference>
<dbReference type="PANTHER" id="PTHR32308">
    <property type="entry name" value="LYASE BETA SUBUNIT, PUTATIVE (AFU_ORTHOLOGUE AFUA_4G13030)-RELATED"/>
    <property type="match status" value="1"/>
</dbReference>
<keyword evidence="2" id="KW-0479">Metal-binding</keyword>
<dbReference type="AlphaFoldDB" id="A0A1M6QLL3"/>
<dbReference type="GO" id="GO:0006107">
    <property type="term" value="P:oxaloacetate metabolic process"/>
    <property type="evidence" value="ECO:0007669"/>
    <property type="project" value="TreeGrafter"/>
</dbReference>
<keyword evidence="3" id="KW-0460">Magnesium</keyword>
<accession>A0A1M6QLL3</accession>
<dbReference type="Gene3D" id="3.20.20.60">
    <property type="entry name" value="Phosphoenolpyruvate-binding domains"/>
    <property type="match status" value="1"/>
</dbReference>
<proteinExistence type="predicted"/>
<name>A0A1M6QLL3_9FIRM</name>
<dbReference type="GO" id="GO:0000287">
    <property type="term" value="F:magnesium ion binding"/>
    <property type="evidence" value="ECO:0007669"/>
    <property type="project" value="TreeGrafter"/>
</dbReference>
<dbReference type="Proteomes" id="UP000184082">
    <property type="component" value="Unassembled WGS sequence"/>
</dbReference>
<dbReference type="PANTHER" id="PTHR32308:SF10">
    <property type="entry name" value="CITRATE LYASE SUBUNIT BETA"/>
    <property type="match status" value="1"/>
</dbReference>
<evidence type="ECO:0000256" key="3">
    <source>
        <dbReference type="ARBA" id="ARBA00022842"/>
    </source>
</evidence>
<dbReference type="SUPFAM" id="SSF51621">
    <property type="entry name" value="Phosphoenolpyruvate/pyruvate domain"/>
    <property type="match status" value="1"/>
</dbReference>
<dbReference type="RefSeq" id="WP_072967233.1">
    <property type="nucleotide sequence ID" value="NZ_FRAJ01000011.1"/>
</dbReference>
<dbReference type="EMBL" id="FRAJ01000011">
    <property type="protein sequence ID" value="SHK20907.1"/>
    <property type="molecule type" value="Genomic_DNA"/>
</dbReference>
<dbReference type="STRING" id="1121266.SAMN02745883_01545"/>
<evidence type="ECO:0000256" key="2">
    <source>
        <dbReference type="ARBA" id="ARBA00022723"/>
    </source>
</evidence>
<protein>
    <submittedName>
        <fullName evidence="4">Citrate lyase beta subunit</fullName>
    </submittedName>
</protein>
<evidence type="ECO:0000256" key="1">
    <source>
        <dbReference type="ARBA" id="ARBA00001946"/>
    </source>
</evidence>
<gene>
    <name evidence="4" type="ORF">SAMN02745883_01545</name>
</gene>
<keyword evidence="4" id="KW-0456">Lyase</keyword>
<keyword evidence="5" id="KW-1185">Reference proteome</keyword>
<evidence type="ECO:0000313" key="5">
    <source>
        <dbReference type="Proteomes" id="UP000184082"/>
    </source>
</evidence>
<comment type="cofactor">
    <cofactor evidence="1">
        <name>Mg(2+)</name>
        <dbReference type="ChEBI" id="CHEBI:18420"/>
    </cofactor>
</comment>